<dbReference type="RefSeq" id="WP_015063999.1">
    <property type="nucleotide sequence ID" value="NC_019382.1"/>
</dbReference>
<dbReference type="Gene3D" id="3.40.50.1820">
    <property type="entry name" value="alpha/beta hydrolase"/>
    <property type="match status" value="1"/>
</dbReference>
<dbReference type="Proteomes" id="UP000007564">
    <property type="component" value="Chromosome"/>
</dbReference>
<accession>A0A0C6P0Y3</accession>
<dbReference type="SUPFAM" id="SSF53474">
    <property type="entry name" value="alpha/beta-Hydrolases"/>
    <property type="match status" value="1"/>
</dbReference>
<dbReference type="HOGENOM" id="CLU_020336_12_2_4"/>
<dbReference type="AlphaFoldDB" id="A0A0C6P0Y3"/>
<name>A0A0C6P0Y3_BORBO</name>
<gene>
    <name evidence="1" type="ORF">BN112_1137</name>
</gene>
<sequence length="217" mass="22922">MSAPRPLLRFEHGWAHDAGVWAPLRAALADWPQQAADAGYFGPAVEPPADGAPVVAIGHSLGFLKILQSPAPGCIAYIAINGFARFAGGADYPPGVAPRLLERMLARLELDPAAVVDDFRRRAGSAPHAGTPRPEPLRHDLRRLREADERQALAASRLPLLALAGTADPIVAPALTRAQFGACAGLHWRDGGGHLLPTSDPDWCAGRIRAFLAGLPA</sequence>
<proteinExistence type="predicted"/>
<reference evidence="1 2" key="1">
    <citation type="journal article" date="2012" name="BMC Genomics">
        <title>Comparative genomics of the classical Bordetella subspecies: the evolution and exchange of virulence-associated diversity amongst closely related pathogens.</title>
        <authorList>
            <person name="Park J."/>
            <person name="Zhang Y."/>
            <person name="Buboltz A.M."/>
            <person name="Zhang X."/>
            <person name="Schuster S.C."/>
            <person name="Ahuja U."/>
            <person name="Liu M."/>
            <person name="Miller J.F."/>
            <person name="Sebaihia M."/>
            <person name="Bentley S.D."/>
            <person name="Parkhill J."/>
            <person name="Harvill E.T."/>
        </authorList>
    </citation>
    <scope>NUCLEOTIDE SEQUENCE [LARGE SCALE GENOMIC DNA]</scope>
    <source>
        <strain evidence="1 2">253</strain>
    </source>
</reference>
<protein>
    <recommendedName>
        <fullName evidence="3">AB hydrolase-1 domain-containing protein</fullName>
    </recommendedName>
</protein>
<dbReference type="EMBL" id="HE965806">
    <property type="protein sequence ID" value="CCJ53055.1"/>
    <property type="molecule type" value="Genomic_DNA"/>
</dbReference>
<evidence type="ECO:0000313" key="2">
    <source>
        <dbReference type="Proteomes" id="UP000007564"/>
    </source>
</evidence>
<evidence type="ECO:0008006" key="3">
    <source>
        <dbReference type="Google" id="ProtNLM"/>
    </source>
</evidence>
<dbReference type="InterPro" id="IPR029058">
    <property type="entry name" value="AB_hydrolase_fold"/>
</dbReference>
<evidence type="ECO:0000313" key="1">
    <source>
        <dbReference type="EMBL" id="CCJ53055.1"/>
    </source>
</evidence>
<dbReference type="KEGG" id="bbh:BN112_1137"/>
<dbReference type="OrthoDB" id="9798888at2"/>
<organism evidence="1 2">
    <name type="scientific">Bordetella bronchiseptica 253</name>
    <dbReference type="NCBI Taxonomy" id="568707"/>
    <lineage>
        <taxon>Bacteria</taxon>
        <taxon>Pseudomonadati</taxon>
        <taxon>Pseudomonadota</taxon>
        <taxon>Betaproteobacteria</taxon>
        <taxon>Burkholderiales</taxon>
        <taxon>Alcaligenaceae</taxon>
        <taxon>Bordetella</taxon>
    </lineage>
</organism>